<reference evidence="2" key="1">
    <citation type="journal article" date="2019" name="Int. J. Syst. Evol. Microbiol.">
        <title>The Global Catalogue of Microorganisms (GCM) 10K type strain sequencing project: providing services to taxonomists for standard genome sequencing and annotation.</title>
        <authorList>
            <consortium name="The Broad Institute Genomics Platform"/>
            <consortium name="The Broad Institute Genome Sequencing Center for Infectious Disease"/>
            <person name="Wu L."/>
            <person name="Ma J."/>
        </authorList>
    </citation>
    <scope>NUCLEOTIDE SEQUENCE [LARGE SCALE GENOMIC DNA]</scope>
    <source>
        <strain evidence="2">JCM 17017</strain>
    </source>
</reference>
<keyword evidence="2" id="KW-1185">Reference proteome</keyword>
<dbReference type="Proteomes" id="UP001501624">
    <property type="component" value="Unassembled WGS sequence"/>
</dbReference>
<dbReference type="RefSeq" id="WP_237336671.1">
    <property type="nucleotide sequence ID" value="NZ_BAABCM010000001.1"/>
</dbReference>
<gene>
    <name evidence="1" type="ORF">GCM10022380_05020</name>
</gene>
<name>A0ABP7HD87_9PSEU</name>
<evidence type="ECO:0000313" key="1">
    <source>
        <dbReference type="EMBL" id="GAA3791453.1"/>
    </source>
</evidence>
<organism evidence="1 2">
    <name type="scientific">Amycolatopsis tucumanensis</name>
    <dbReference type="NCBI Taxonomy" id="401106"/>
    <lineage>
        <taxon>Bacteria</taxon>
        <taxon>Bacillati</taxon>
        <taxon>Actinomycetota</taxon>
        <taxon>Actinomycetes</taxon>
        <taxon>Pseudonocardiales</taxon>
        <taxon>Pseudonocardiaceae</taxon>
        <taxon>Amycolatopsis</taxon>
    </lineage>
</organism>
<protein>
    <submittedName>
        <fullName evidence="1">Uncharacterized protein</fullName>
    </submittedName>
</protein>
<accession>A0ABP7HD87</accession>
<proteinExistence type="predicted"/>
<comment type="caution">
    <text evidence="1">The sequence shown here is derived from an EMBL/GenBank/DDBJ whole genome shotgun (WGS) entry which is preliminary data.</text>
</comment>
<evidence type="ECO:0000313" key="2">
    <source>
        <dbReference type="Proteomes" id="UP001501624"/>
    </source>
</evidence>
<sequence length="150" mass="16639">MSENLTVAIPPPVEMATEELERLLEVAQRELQERNQHVSSSLRPQHFRRMLDHLGERPQAKGAARARGIEDVSRKMVLQFLGRDEGRRLSGPPKSIVRAMAELASSDTGFPTTPKNLPLEVDYASGMSAAGFFLRPADHRSLRLALGLEA</sequence>
<dbReference type="EMBL" id="BAABCM010000001">
    <property type="protein sequence ID" value="GAA3791453.1"/>
    <property type="molecule type" value="Genomic_DNA"/>
</dbReference>